<evidence type="ECO:0000313" key="2">
    <source>
        <dbReference type="EMBL" id="KAK4187263.1"/>
    </source>
</evidence>
<name>A0AAN6WS08_9PEZI</name>
<keyword evidence="3" id="KW-1185">Reference proteome</keyword>
<reference evidence="2" key="1">
    <citation type="journal article" date="2023" name="Mol. Phylogenet. Evol.">
        <title>Genome-scale phylogeny and comparative genomics of the fungal order Sordariales.</title>
        <authorList>
            <person name="Hensen N."/>
            <person name="Bonometti L."/>
            <person name="Westerberg I."/>
            <person name="Brannstrom I.O."/>
            <person name="Guillou S."/>
            <person name="Cros-Aarteil S."/>
            <person name="Calhoun S."/>
            <person name="Haridas S."/>
            <person name="Kuo A."/>
            <person name="Mondo S."/>
            <person name="Pangilinan J."/>
            <person name="Riley R."/>
            <person name="LaButti K."/>
            <person name="Andreopoulos B."/>
            <person name="Lipzen A."/>
            <person name="Chen C."/>
            <person name="Yan M."/>
            <person name="Daum C."/>
            <person name="Ng V."/>
            <person name="Clum A."/>
            <person name="Steindorff A."/>
            <person name="Ohm R.A."/>
            <person name="Martin F."/>
            <person name="Silar P."/>
            <person name="Natvig D.O."/>
            <person name="Lalanne C."/>
            <person name="Gautier V."/>
            <person name="Ament-Velasquez S.L."/>
            <person name="Kruys A."/>
            <person name="Hutchinson M.I."/>
            <person name="Powell A.J."/>
            <person name="Barry K."/>
            <person name="Miller A.N."/>
            <person name="Grigoriev I.V."/>
            <person name="Debuchy R."/>
            <person name="Gladieux P."/>
            <person name="Hiltunen Thoren M."/>
            <person name="Johannesson H."/>
        </authorList>
    </citation>
    <scope>NUCLEOTIDE SEQUENCE</scope>
    <source>
        <strain evidence="2">PSN309</strain>
    </source>
</reference>
<dbReference type="EMBL" id="MU864406">
    <property type="protein sequence ID" value="KAK4187263.1"/>
    <property type="molecule type" value="Genomic_DNA"/>
</dbReference>
<feature type="region of interest" description="Disordered" evidence="1">
    <location>
        <begin position="432"/>
        <end position="567"/>
    </location>
</feature>
<proteinExistence type="predicted"/>
<feature type="compositionally biased region" description="Polar residues" evidence="1">
    <location>
        <begin position="42"/>
        <end position="52"/>
    </location>
</feature>
<feature type="compositionally biased region" description="Basic and acidic residues" evidence="1">
    <location>
        <begin position="188"/>
        <end position="207"/>
    </location>
</feature>
<sequence length="770" mass="83582">MSFLKNRHILRSGSSTDHDTSMRPPTVSEVSDSHEDDSYVVQQRSDSKQSALSGLRGARGEPGMRKSLRSSCSSIEGRESPAISSTALPGKQDGGFKVKARKVSRSVKTKLKSFFTLSKSEDVPSSIPCQHVEAKKSHVSEGFGTFRSFESQVDDACGPIHNVQTKVPSLQIVPSDLIRSNKGSVESLRSERDRDRERERKVSDDKTSFTSWTNSGPSTLTSQQQQQWSEWEAQRLSTIKENGPHAPSSSLRRMPLQTNLFEPPDDEDQNTPPAMSNVKIDSQRVYSALMKRMKVLNAQVAQTMEQPQITVETTEVVERMVTAKSEDMTPGTARRPGAGQQRFALSDTADTPTRPSKGPRAADEQSSEIKVVGNTGHGYMARAKREAKDICAAFKIGGSRAGSMGTANPIHAMPEPSGKDGLPLFAPSTEPAHVAAEKTAQDSKSPLFGSSGSHTFRTESPYRRALRRSMEEEQKVWSQQHLASQLQALKDDADAHDDTGESGSDSGKDLDYSESVYSTDEIEAAGRGTDVARGQGSRGWKAANRQSTETPATYQPKGYHRETSSASSVDWKTWLSANIAKLDSSPPLPKPPSEVEYALPTMPNNFSGGHVREAAQIYGDEDDYLELPTRKPTLPTTPLTPVEPNVVKIQPAQRSVKRNSPPSGGRTLPENDIPGGPPPIPIKSALRPSPLKISRPNTGRSITTPSITSSPGLTAAVQRQFGPVSRQVDGDYKNCGVQLRQRPSGRLRTVESVDGGFGGFGSDSDTGAFI</sequence>
<comment type="caution">
    <text evidence="2">The sequence shown here is derived from an EMBL/GenBank/DDBJ whole genome shotgun (WGS) entry which is preliminary data.</text>
</comment>
<feature type="compositionally biased region" description="Polar residues" evidence="1">
    <location>
        <begin position="544"/>
        <end position="553"/>
    </location>
</feature>
<protein>
    <submittedName>
        <fullName evidence="2">Uncharacterized protein</fullName>
    </submittedName>
</protein>
<evidence type="ECO:0000256" key="1">
    <source>
        <dbReference type="SAM" id="MobiDB-lite"/>
    </source>
</evidence>
<feature type="compositionally biased region" description="Polar residues" evidence="1">
    <location>
        <begin position="247"/>
        <end position="260"/>
    </location>
</feature>
<feature type="region of interest" description="Disordered" evidence="1">
    <location>
        <begin position="1"/>
        <end position="99"/>
    </location>
</feature>
<organism evidence="2 3">
    <name type="scientific">Podospora australis</name>
    <dbReference type="NCBI Taxonomy" id="1536484"/>
    <lineage>
        <taxon>Eukaryota</taxon>
        <taxon>Fungi</taxon>
        <taxon>Dikarya</taxon>
        <taxon>Ascomycota</taxon>
        <taxon>Pezizomycotina</taxon>
        <taxon>Sordariomycetes</taxon>
        <taxon>Sordariomycetidae</taxon>
        <taxon>Sordariales</taxon>
        <taxon>Podosporaceae</taxon>
        <taxon>Podospora</taxon>
    </lineage>
</organism>
<evidence type="ECO:0000313" key="3">
    <source>
        <dbReference type="Proteomes" id="UP001302126"/>
    </source>
</evidence>
<gene>
    <name evidence="2" type="ORF">QBC35DRAFT_499168</name>
</gene>
<feature type="compositionally biased region" description="Polar residues" evidence="1">
    <location>
        <begin position="442"/>
        <end position="455"/>
    </location>
</feature>
<feature type="compositionally biased region" description="Basic and acidic residues" evidence="1">
    <location>
        <begin position="489"/>
        <end position="499"/>
    </location>
</feature>
<accession>A0AAN6WS08</accession>
<dbReference type="Proteomes" id="UP001302126">
    <property type="component" value="Unassembled WGS sequence"/>
</dbReference>
<feature type="compositionally biased region" description="Basic and acidic residues" evidence="1">
    <location>
        <begin position="456"/>
        <end position="475"/>
    </location>
</feature>
<feature type="region of interest" description="Disordered" evidence="1">
    <location>
        <begin position="323"/>
        <end position="371"/>
    </location>
</feature>
<feature type="compositionally biased region" description="Low complexity" evidence="1">
    <location>
        <begin position="478"/>
        <end position="488"/>
    </location>
</feature>
<feature type="region of interest" description="Disordered" evidence="1">
    <location>
        <begin position="183"/>
        <end position="228"/>
    </location>
</feature>
<feature type="region of interest" description="Disordered" evidence="1">
    <location>
        <begin position="240"/>
        <end position="278"/>
    </location>
</feature>
<dbReference type="AlphaFoldDB" id="A0AAN6WS08"/>
<reference evidence="2" key="2">
    <citation type="submission" date="2023-05" db="EMBL/GenBank/DDBJ databases">
        <authorList>
            <consortium name="Lawrence Berkeley National Laboratory"/>
            <person name="Steindorff A."/>
            <person name="Hensen N."/>
            <person name="Bonometti L."/>
            <person name="Westerberg I."/>
            <person name="Brannstrom I.O."/>
            <person name="Guillou S."/>
            <person name="Cros-Aarteil S."/>
            <person name="Calhoun S."/>
            <person name="Haridas S."/>
            <person name="Kuo A."/>
            <person name="Mondo S."/>
            <person name="Pangilinan J."/>
            <person name="Riley R."/>
            <person name="Labutti K."/>
            <person name="Andreopoulos B."/>
            <person name="Lipzen A."/>
            <person name="Chen C."/>
            <person name="Yanf M."/>
            <person name="Daum C."/>
            <person name="Ng V."/>
            <person name="Clum A."/>
            <person name="Ohm R."/>
            <person name="Martin F."/>
            <person name="Silar P."/>
            <person name="Natvig D."/>
            <person name="Lalanne C."/>
            <person name="Gautier V."/>
            <person name="Ament-Velasquez S.L."/>
            <person name="Kruys A."/>
            <person name="Hutchinson M.I."/>
            <person name="Powell A.J."/>
            <person name="Barry K."/>
            <person name="Miller A.N."/>
            <person name="Grigoriev I.V."/>
            <person name="Debuchy R."/>
            <person name="Gladieux P."/>
            <person name="Thoren M.H."/>
            <person name="Johannesson H."/>
        </authorList>
    </citation>
    <scope>NUCLEOTIDE SEQUENCE</scope>
    <source>
        <strain evidence="2">PSN309</strain>
    </source>
</reference>
<feature type="compositionally biased region" description="Low complexity" evidence="1">
    <location>
        <begin position="701"/>
        <end position="710"/>
    </location>
</feature>
<feature type="compositionally biased region" description="Basic residues" evidence="1">
    <location>
        <begin position="1"/>
        <end position="10"/>
    </location>
</feature>
<feature type="compositionally biased region" description="Polar residues" evidence="1">
    <location>
        <begin position="208"/>
        <end position="221"/>
    </location>
</feature>
<feature type="region of interest" description="Disordered" evidence="1">
    <location>
        <begin position="649"/>
        <end position="710"/>
    </location>
</feature>